<organism evidence="3 4">
    <name type="scientific">Cytobacillus horneckiae</name>
    <dbReference type="NCBI Taxonomy" id="549687"/>
    <lineage>
        <taxon>Bacteria</taxon>
        <taxon>Bacillati</taxon>
        <taxon>Bacillota</taxon>
        <taxon>Bacilli</taxon>
        <taxon>Bacillales</taxon>
        <taxon>Bacillaceae</taxon>
        <taxon>Cytobacillus</taxon>
    </lineage>
</organism>
<feature type="transmembrane region" description="Helical" evidence="1">
    <location>
        <begin position="9"/>
        <end position="28"/>
    </location>
</feature>
<dbReference type="Proteomes" id="UP000233343">
    <property type="component" value="Unassembled WGS sequence"/>
</dbReference>
<dbReference type="InterPro" id="IPR019554">
    <property type="entry name" value="Soluble_ligand-bd"/>
</dbReference>
<evidence type="ECO:0000259" key="2">
    <source>
        <dbReference type="SMART" id="SM00278"/>
    </source>
</evidence>
<evidence type="ECO:0000313" key="3">
    <source>
        <dbReference type="EMBL" id="PKG29247.1"/>
    </source>
</evidence>
<dbReference type="Pfam" id="PF10531">
    <property type="entry name" value="SLBB"/>
    <property type="match status" value="1"/>
</dbReference>
<dbReference type="GO" id="GO:0003677">
    <property type="term" value="F:DNA binding"/>
    <property type="evidence" value="ECO:0007669"/>
    <property type="project" value="InterPro"/>
</dbReference>
<dbReference type="EMBL" id="PISD01000018">
    <property type="protein sequence ID" value="PKG29247.1"/>
    <property type="molecule type" value="Genomic_DNA"/>
</dbReference>
<dbReference type="GO" id="GO:0006281">
    <property type="term" value="P:DNA repair"/>
    <property type="evidence" value="ECO:0007669"/>
    <property type="project" value="InterPro"/>
</dbReference>
<dbReference type="Gene3D" id="1.10.150.280">
    <property type="entry name" value="AF1531-like domain"/>
    <property type="match status" value="1"/>
</dbReference>
<dbReference type="InterPro" id="IPR010994">
    <property type="entry name" value="RuvA_2-like"/>
</dbReference>
<feature type="domain" description="Helix-hairpin-helix DNA-binding motif class 1" evidence="2">
    <location>
        <begin position="150"/>
        <end position="169"/>
    </location>
</feature>
<dbReference type="PANTHER" id="PTHR21180:SF32">
    <property type="entry name" value="ENDONUCLEASE_EXONUCLEASE_PHOSPHATASE FAMILY DOMAIN-CONTAINING PROTEIN 1"/>
    <property type="match status" value="1"/>
</dbReference>
<sequence length="203" mass="22279">MINTLMKKNWLYVCGGIIAVIAAVLVYLRQPEDKPISIEQLLLEETKSTDIVDEEEEIDEIIVDVKGAVNRPGVYTASNQERVIDVINRAGGLSENADEMLVNFAQKVMDEMVIYIPVIGEEADGYTMQEIAGSQSANDGIININSATESELETLAGIGPSKAASIIEYREANGPFQQIEDIKKISGIGDKTFEKLKDSIKIK</sequence>
<protein>
    <recommendedName>
        <fullName evidence="2">Helix-hairpin-helix DNA-binding motif class 1 domain-containing protein</fullName>
    </recommendedName>
</protein>
<dbReference type="Pfam" id="PF12836">
    <property type="entry name" value="HHH_3"/>
    <property type="match status" value="1"/>
</dbReference>
<dbReference type="InterPro" id="IPR051675">
    <property type="entry name" value="Endo/Exo/Phosphatase_dom_1"/>
</dbReference>
<dbReference type="SMART" id="SM00278">
    <property type="entry name" value="HhH1"/>
    <property type="match status" value="2"/>
</dbReference>
<dbReference type="PANTHER" id="PTHR21180">
    <property type="entry name" value="ENDONUCLEASE/EXONUCLEASE/PHOSPHATASE FAMILY DOMAIN-CONTAINING PROTEIN 1"/>
    <property type="match status" value="1"/>
</dbReference>
<comment type="caution">
    <text evidence="3">The sequence shown here is derived from an EMBL/GenBank/DDBJ whole genome shotgun (WGS) entry which is preliminary data.</text>
</comment>
<keyword evidence="1" id="KW-1133">Transmembrane helix</keyword>
<dbReference type="SUPFAM" id="SSF47781">
    <property type="entry name" value="RuvA domain 2-like"/>
    <property type="match status" value="1"/>
</dbReference>
<keyword evidence="1" id="KW-0472">Membrane</keyword>
<dbReference type="InterPro" id="IPR004509">
    <property type="entry name" value="Competence_ComEA_HhH"/>
</dbReference>
<gene>
    <name evidence="3" type="ORF">CWS20_09660</name>
</gene>
<dbReference type="NCBIfam" id="TIGR00426">
    <property type="entry name" value="competence protein ComEA helix-hairpin-helix repeat region"/>
    <property type="match status" value="1"/>
</dbReference>
<keyword evidence="4" id="KW-1185">Reference proteome</keyword>
<reference evidence="3 4" key="1">
    <citation type="journal article" date="2010" name="Int. J. Syst. Evol. Microbiol.">
        <title>Bacillus horneckiae sp. nov., isolated from a spacecraft-assembly clean room.</title>
        <authorList>
            <person name="Vaishampayan P."/>
            <person name="Probst A."/>
            <person name="Krishnamurthi S."/>
            <person name="Ghosh S."/>
            <person name="Osman S."/>
            <person name="McDowall A."/>
            <person name="Ruckmani A."/>
            <person name="Mayilraj S."/>
            <person name="Venkateswaran K."/>
        </authorList>
    </citation>
    <scope>NUCLEOTIDE SEQUENCE [LARGE SCALE GENOMIC DNA]</scope>
    <source>
        <strain evidence="4">1PO1SC</strain>
    </source>
</reference>
<proteinExistence type="predicted"/>
<name>A0A2N0ZI99_9BACI</name>
<dbReference type="GO" id="GO:0015627">
    <property type="term" value="C:type II protein secretion system complex"/>
    <property type="evidence" value="ECO:0007669"/>
    <property type="project" value="TreeGrafter"/>
</dbReference>
<dbReference type="InterPro" id="IPR003583">
    <property type="entry name" value="Hlx-hairpin-Hlx_DNA-bd_motif"/>
</dbReference>
<dbReference type="Gene3D" id="3.10.560.10">
    <property type="entry name" value="Outer membrane lipoprotein wza domain like"/>
    <property type="match status" value="1"/>
</dbReference>
<evidence type="ECO:0000256" key="1">
    <source>
        <dbReference type="SAM" id="Phobius"/>
    </source>
</evidence>
<accession>A0A2N0ZI99</accession>
<dbReference type="GO" id="GO:0015628">
    <property type="term" value="P:protein secretion by the type II secretion system"/>
    <property type="evidence" value="ECO:0007669"/>
    <property type="project" value="TreeGrafter"/>
</dbReference>
<feature type="domain" description="Helix-hairpin-helix DNA-binding motif class 1" evidence="2">
    <location>
        <begin position="180"/>
        <end position="199"/>
    </location>
</feature>
<dbReference type="AlphaFoldDB" id="A0A2N0ZI99"/>
<keyword evidence="1" id="KW-0812">Transmembrane</keyword>
<dbReference type="RefSeq" id="WP_066191915.1">
    <property type="nucleotide sequence ID" value="NZ_JAMAUX010000005.1"/>
</dbReference>
<evidence type="ECO:0000313" key="4">
    <source>
        <dbReference type="Proteomes" id="UP000233343"/>
    </source>
</evidence>